<reference evidence="1" key="1">
    <citation type="submission" date="2022-04" db="EMBL/GenBank/DDBJ databases">
        <title>Genome of the entomopathogenic fungus Entomophthora muscae.</title>
        <authorList>
            <person name="Elya C."/>
            <person name="Lovett B.R."/>
            <person name="Lee E."/>
            <person name="Macias A.M."/>
            <person name="Hajek A.E."/>
            <person name="De Bivort B.L."/>
            <person name="Kasson M.T."/>
            <person name="De Fine Licht H.H."/>
            <person name="Stajich J.E."/>
        </authorList>
    </citation>
    <scope>NUCLEOTIDE SEQUENCE</scope>
    <source>
        <strain evidence="1">Berkeley</strain>
    </source>
</reference>
<keyword evidence="2" id="KW-1185">Reference proteome</keyword>
<evidence type="ECO:0000313" key="2">
    <source>
        <dbReference type="Proteomes" id="UP001165960"/>
    </source>
</evidence>
<proteinExistence type="predicted"/>
<gene>
    <name evidence="1" type="ORF">DSO57_1039093</name>
</gene>
<organism evidence="1 2">
    <name type="scientific">Entomophthora muscae</name>
    <dbReference type="NCBI Taxonomy" id="34485"/>
    <lineage>
        <taxon>Eukaryota</taxon>
        <taxon>Fungi</taxon>
        <taxon>Fungi incertae sedis</taxon>
        <taxon>Zoopagomycota</taxon>
        <taxon>Entomophthoromycotina</taxon>
        <taxon>Entomophthoromycetes</taxon>
        <taxon>Entomophthorales</taxon>
        <taxon>Entomophthoraceae</taxon>
        <taxon>Entomophthora</taxon>
    </lineage>
</organism>
<accession>A0ACC2RD87</accession>
<comment type="caution">
    <text evidence="1">The sequence shown here is derived from an EMBL/GenBank/DDBJ whole genome shotgun (WGS) entry which is preliminary data.</text>
</comment>
<dbReference type="Proteomes" id="UP001165960">
    <property type="component" value="Unassembled WGS sequence"/>
</dbReference>
<evidence type="ECO:0000313" key="1">
    <source>
        <dbReference type="EMBL" id="KAJ9048028.1"/>
    </source>
</evidence>
<name>A0ACC2RD87_9FUNG</name>
<dbReference type="EMBL" id="QTSX02007685">
    <property type="protein sequence ID" value="KAJ9048028.1"/>
    <property type="molecule type" value="Genomic_DNA"/>
</dbReference>
<protein>
    <submittedName>
        <fullName evidence="1">Uncharacterized protein</fullName>
    </submittedName>
</protein>
<sequence>MTSGQTPITSASKLSPTLLRPPASLLVDTPCNTKMMSPLLIARYMAAQQLPHYSKGDFKLWLCKFENHCTLFCVLDNEKLLTVSQFLDGEAAKWHNNLSYEEWDNWQKTVIKQFVPCKAKPLTLLCSIKLSLYNSFSEFITAFQRLVKKTLEEQNENLDRDEAEVATSWFNKYYGIPFLQDSLPSIYA</sequence>